<dbReference type="Proteomes" id="UP000004625">
    <property type="component" value="Unassembled WGS sequence"/>
</dbReference>
<dbReference type="AlphaFoldDB" id="G9ZLG4"/>
<evidence type="ECO:0000313" key="1">
    <source>
        <dbReference type="EMBL" id="EHM00432.1"/>
    </source>
</evidence>
<name>G9ZLG4_9LACO</name>
<comment type="caution">
    <text evidence="1">The sequence shown here is derived from an EMBL/GenBank/DDBJ whole genome shotgun (WGS) entry which is preliminary data.</text>
</comment>
<evidence type="ECO:0000313" key="2">
    <source>
        <dbReference type="Proteomes" id="UP000004625"/>
    </source>
</evidence>
<sequence length="42" mass="4912">MITDRWIGNAAAKVQIMVDLILRVYHENEFKDLTDFRGGFNL</sequence>
<dbReference type="STRING" id="797515.HMPREF9103_00562"/>
<accession>G9ZLG4</accession>
<protein>
    <submittedName>
        <fullName evidence="1">Uncharacterized protein</fullName>
    </submittedName>
</protein>
<reference evidence="1 2" key="1">
    <citation type="submission" date="2011-09" db="EMBL/GenBank/DDBJ databases">
        <authorList>
            <person name="Weinstock G."/>
            <person name="Sodergren E."/>
            <person name="Clifton S."/>
            <person name="Fulton L."/>
            <person name="Fulton B."/>
            <person name="Courtney L."/>
            <person name="Fronick C."/>
            <person name="Harrison M."/>
            <person name="Strong C."/>
            <person name="Farmer C."/>
            <person name="Delahaunty K."/>
            <person name="Markovic C."/>
            <person name="Hall O."/>
            <person name="Minx P."/>
            <person name="Tomlinson C."/>
            <person name="Mitreva M."/>
            <person name="Hou S."/>
            <person name="Chen J."/>
            <person name="Wollam A."/>
            <person name="Pepin K.H."/>
            <person name="Johnson M."/>
            <person name="Bhonagiri V."/>
            <person name="Zhang X."/>
            <person name="Suruliraj S."/>
            <person name="Warren W."/>
            <person name="Chinwalla A."/>
            <person name="Mardis E.R."/>
            <person name="Wilson R.K."/>
        </authorList>
    </citation>
    <scope>NUCLEOTIDE SEQUENCE [LARGE SCALE GENOMIC DNA]</scope>
    <source>
        <strain evidence="1 2">F0439</strain>
    </source>
</reference>
<dbReference type="EMBL" id="AGEY01000026">
    <property type="protein sequence ID" value="EHM00432.1"/>
    <property type="molecule type" value="Genomic_DNA"/>
</dbReference>
<dbReference type="HOGENOM" id="CLU_3253284_0_0_9"/>
<keyword evidence="2" id="KW-1185">Reference proteome</keyword>
<organism evidence="1 2">
    <name type="scientific">Lentilactobacillus parafarraginis F0439</name>
    <dbReference type="NCBI Taxonomy" id="797515"/>
    <lineage>
        <taxon>Bacteria</taxon>
        <taxon>Bacillati</taxon>
        <taxon>Bacillota</taxon>
        <taxon>Bacilli</taxon>
        <taxon>Lactobacillales</taxon>
        <taxon>Lactobacillaceae</taxon>
        <taxon>Lentilactobacillus</taxon>
    </lineage>
</organism>
<gene>
    <name evidence="1" type="ORF">HMPREF9103_00562</name>
</gene>
<proteinExistence type="predicted"/>